<keyword evidence="1" id="KW-0808">Transferase</keyword>
<dbReference type="CDD" id="cd14014">
    <property type="entry name" value="STKc_PknB_like"/>
    <property type="match status" value="1"/>
</dbReference>
<dbReference type="GO" id="GO:0005524">
    <property type="term" value="F:ATP binding"/>
    <property type="evidence" value="ECO:0007669"/>
    <property type="project" value="UniProtKB-KW"/>
</dbReference>
<proteinExistence type="predicted"/>
<dbReference type="InterPro" id="IPR008271">
    <property type="entry name" value="Ser/Thr_kinase_AS"/>
</dbReference>
<dbReference type="SUPFAM" id="SSF56112">
    <property type="entry name" value="Protein kinase-like (PK-like)"/>
    <property type="match status" value="1"/>
</dbReference>
<dbReference type="AlphaFoldDB" id="X0YX37"/>
<dbReference type="InterPro" id="IPR011009">
    <property type="entry name" value="Kinase-like_dom_sf"/>
</dbReference>
<evidence type="ECO:0000256" key="3">
    <source>
        <dbReference type="ARBA" id="ARBA00022777"/>
    </source>
</evidence>
<dbReference type="GO" id="GO:0004674">
    <property type="term" value="F:protein serine/threonine kinase activity"/>
    <property type="evidence" value="ECO:0007669"/>
    <property type="project" value="TreeGrafter"/>
</dbReference>
<dbReference type="PANTHER" id="PTHR43289">
    <property type="entry name" value="MITOGEN-ACTIVATED PROTEIN KINASE KINASE KINASE 20-RELATED"/>
    <property type="match status" value="1"/>
</dbReference>
<evidence type="ECO:0000259" key="5">
    <source>
        <dbReference type="PROSITE" id="PS50011"/>
    </source>
</evidence>
<feature type="domain" description="Protein kinase" evidence="5">
    <location>
        <begin position="1"/>
        <end position="179"/>
    </location>
</feature>
<dbReference type="Pfam" id="PF00069">
    <property type="entry name" value="Pkinase"/>
    <property type="match status" value="1"/>
</dbReference>
<gene>
    <name evidence="6" type="ORF">S01H1_81283</name>
</gene>
<reference evidence="6" key="1">
    <citation type="journal article" date="2014" name="Front. Microbiol.">
        <title>High frequency of phylogenetically diverse reductive dehalogenase-homologous genes in deep subseafloor sedimentary metagenomes.</title>
        <authorList>
            <person name="Kawai M."/>
            <person name="Futagami T."/>
            <person name="Toyoda A."/>
            <person name="Takaki Y."/>
            <person name="Nishi S."/>
            <person name="Hori S."/>
            <person name="Arai W."/>
            <person name="Tsubouchi T."/>
            <person name="Morono Y."/>
            <person name="Uchiyama I."/>
            <person name="Ito T."/>
            <person name="Fujiyama A."/>
            <person name="Inagaki F."/>
            <person name="Takami H."/>
        </authorList>
    </citation>
    <scope>NUCLEOTIDE SEQUENCE</scope>
    <source>
        <strain evidence="6">Expedition CK06-06</strain>
    </source>
</reference>
<dbReference type="PANTHER" id="PTHR43289:SF6">
    <property type="entry name" value="SERINE_THREONINE-PROTEIN KINASE NEKL-3"/>
    <property type="match status" value="1"/>
</dbReference>
<evidence type="ECO:0000256" key="2">
    <source>
        <dbReference type="ARBA" id="ARBA00022741"/>
    </source>
</evidence>
<keyword evidence="2" id="KW-0547">Nucleotide-binding</keyword>
<evidence type="ECO:0000256" key="1">
    <source>
        <dbReference type="ARBA" id="ARBA00022679"/>
    </source>
</evidence>
<comment type="caution">
    <text evidence="6">The sequence shown here is derived from an EMBL/GenBank/DDBJ whole genome shotgun (WGS) entry which is preliminary data.</text>
</comment>
<keyword evidence="4" id="KW-0067">ATP-binding</keyword>
<evidence type="ECO:0000313" key="6">
    <source>
        <dbReference type="EMBL" id="GAG52858.1"/>
    </source>
</evidence>
<dbReference type="InterPro" id="IPR000719">
    <property type="entry name" value="Prot_kinase_dom"/>
</dbReference>
<evidence type="ECO:0000256" key="4">
    <source>
        <dbReference type="ARBA" id="ARBA00022840"/>
    </source>
</evidence>
<dbReference type="PROSITE" id="PS50011">
    <property type="entry name" value="PROTEIN_KINASE_DOM"/>
    <property type="match status" value="1"/>
</dbReference>
<feature type="non-terminal residue" evidence="6">
    <location>
        <position position="1"/>
    </location>
</feature>
<accession>X0YX37</accession>
<dbReference type="SMART" id="SM00220">
    <property type="entry name" value="S_TKc"/>
    <property type="match status" value="1"/>
</dbReference>
<dbReference type="EMBL" id="BARS01054984">
    <property type="protein sequence ID" value="GAG52858.1"/>
    <property type="molecule type" value="Genomic_DNA"/>
</dbReference>
<name>X0YX37_9ZZZZ</name>
<organism evidence="6">
    <name type="scientific">marine sediment metagenome</name>
    <dbReference type="NCBI Taxonomy" id="412755"/>
    <lineage>
        <taxon>unclassified sequences</taxon>
        <taxon>metagenomes</taxon>
        <taxon>ecological metagenomes</taxon>
    </lineage>
</organism>
<feature type="non-terminal residue" evidence="6">
    <location>
        <position position="211"/>
    </location>
</feature>
<dbReference type="Gene3D" id="1.10.510.10">
    <property type="entry name" value="Transferase(Phosphotransferase) domain 1"/>
    <property type="match status" value="1"/>
</dbReference>
<keyword evidence="3" id="KW-0418">Kinase</keyword>
<sequence length="211" mass="22665">FFLKACDGVAFAHSRGVVHRDLKPDNIMVGDFGEVLVMDWGLAKIVGREDIAADELVTSSRLESTPTGTMAGSALGTPAYMPPEQAAGELEKIDHRSDIYSLGAILYEILTLEHPVEGHTPLGVLVNVVRGKIVPPEARAPARHIARELSAIALKCLSKNRRRRYQSVGELRGDVSLFLEGRSVSAAPDTFAQAVAKLVKRNKGVSTAIAA</sequence>
<dbReference type="PROSITE" id="PS00108">
    <property type="entry name" value="PROTEIN_KINASE_ST"/>
    <property type="match status" value="1"/>
</dbReference>
<protein>
    <recommendedName>
        <fullName evidence="5">Protein kinase domain-containing protein</fullName>
    </recommendedName>
</protein>